<dbReference type="EMBL" id="CDMC01000005">
    <property type="protein sequence ID" value="CEL05139.1"/>
    <property type="molecule type" value="Genomic_DNA"/>
</dbReference>
<dbReference type="AlphaFoldDB" id="A0A0U5G0I8"/>
<evidence type="ECO:0000313" key="1">
    <source>
        <dbReference type="EMBL" id="CEL05139.1"/>
    </source>
</evidence>
<dbReference type="GO" id="GO:0005506">
    <property type="term" value="F:iron ion binding"/>
    <property type="evidence" value="ECO:0007669"/>
    <property type="project" value="InterPro"/>
</dbReference>
<dbReference type="GO" id="GO:0016705">
    <property type="term" value="F:oxidoreductase activity, acting on paired donors, with incorporation or reduction of molecular oxygen"/>
    <property type="evidence" value="ECO:0007669"/>
    <property type="project" value="InterPro"/>
</dbReference>
<keyword evidence="2" id="KW-1185">Reference proteome</keyword>
<organism evidence="1 2">
    <name type="scientific">Aspergillus calidoustus</name>
    <dbReference type="NCBI Taxonomy" id="454130"/>
    <lineage>
        <taxon>Eukaryota</taxon>
        <taxon>Fungi</taxon>
        <taxon>Dikarya</taxon>
        <taxon>Ascomycota</taxon>
        <taxon>Pezizomycotina</taxon>
        <taxon>Eurotiomycetes</taxon>
        <taxon>Eurotiomycetidae</taxon>
        <taxon>Eurotiales</taxon>
        <taxon>Aspergillaceae</taxon>
        <taxon>Aspergillus</taxon>
        <taxon>Aspergillus subgen. Nidulantes</taxon>
    </lineage>
</organism>
<name>A0A0U5G0I8_ASPCI</name>
<proteinExistence type="predicted"/>
<dbReference type="STRING" id="454130.A0A0U5G0I8"/>
<dbReference type="SUPFAM" id="SSF48264">
    <property type="entry name" value="Cytochrome P450"/>
    <property type="match status" value="1"/>
</dbReference>
<dbReference type="GO" id="GO:0004497">
    <property type="term" value="F:monooxygenase activity"/>
    <property type="evidence" value="ECO:0007669"/>
    <property type="project" value="InterPro"/>
</dbReference>
<evidence type="ECO:0000313" key="2">
    <source>
        <dbReference type="Proteomes" id="UP000054771"/>
    </source>
</evidence>
<dbReference type="InterPro" id="IPR001128">
    <property type="entry name" value="Cyt_P450"/>
</dbReference>
<reference evidence="2" key="1">
    <citation type="journal article" date="2016" name="Genome Announc.">
        <title>Draft genome sequences of fungus Aspergillus calidoustus.</title>
        <authorList>
            <person name="Horn F."/>
            <person name="Linde J."/>
            <person name="Mattern D.J."/>
            <person name="Walther G."/>
            <person name="Guthke R."/>
            <person name="Scherlach K."/>
            <person name="Martin K."/>
            <person name="Brakhage A.A."/>
            <person name="Petzke L."/>
            <person name="Valiante V."/>
        </authorList>
    </citation>
    <scope>NUCLEOTIDE SEQUENCE [LARGE SCALE GENOMIC DNA]</scope>
    <source>
        <strain evidence="2">SF006504</strain>
    </source>
</reference>
<sequence>MSSMLIHHNEDIFPDSRNFIPERWAEPEKRRHLEKYLVSFTKGSRQCIGIKYVLFLRHQYSSNENSLARSEILLALPKLVRGLDLELFETTREDVTLAHDLFLPFARERRKGVRVLVK</sequence>
<dbReference type="Gene3D" id="1.10.630.10">
    <property type="entry name" value="Cytochrome P450"/>
    <property type="match status" value="1"/>
</dbReference>
<dbReference type="GO" id="GO:0020037">
    <property type="term" value="F:heme binding"/>
    <property type="evidence" value="ECO:0007669"/>
    <property type="project" value="InterPro"/>
</dbReference>
<dbReference type="OMA" id="LAYCEIN"/>
<dbReference type="OrthoDB" id="3945418at2759"/>
<protein>
    <recommendedName>
        <fullName evidence="3">Cytochrome P450</fullName>
    </recommendedName>
</protein>
<accession>A0A0U5G0I8</accession>
<dbReference type="InterPro" id="IPR036396">
    <property type="entry name" value="Cyt_P450_sf"/>
</dbReference>
<dbReference type="Proteomes" id="UP000054771">
    <property type="component" value="Unassembled WGS sequence"/>
</dbReference>
<gene>
    <name evidence="1" type="ORF">ASPCAL06259</name>
</gene>
<evidence type="ECO:0008006" key="3">
    <source>
        <dbReference type="Google" id="ProtNLM"/>
    </source>
</evidence>
<dbReference type="Pfam" id="PF00067">
    <property type="entry name" value="p450"/>
    <property type="match status" value="1"/>
</dbReference>